<reference evidence="2 3" key="1">
    <citation type="submission" date="2019-11" db="EMBL/GenBank/DDBJ databases">
        <title>Comparative genomics of hydrocarbon-degrading Desulfosarcina strains.</title>
        <authorList>
            <person name="Watanabe M."/>
            <person name="Kojima H."/>
            <person name="Fukui M."/>
        </authorList>
    </citation>
    <scope>NUCLEOTIDE SEQUENCE [LARGE SCALE GENOMIC DNA]</scope>
    <source>
        <strain evidence="2 3">28bB2T</strain>
    </source>
</reference>
<dbReference type="EMBL" id="AP021876">
    <property type="protein sequence ID" value="BBO83272.1"/>
    <property type="molecule type" value="Genomic_DNA"/>
</dbReference>
<dbReference type="InterPro" id="IPR002525">
    <property type="entry name" value="Transp_IS110-like_N"/>
</dbReference>
<dbReference type="KEGG" id="dov:DSCO28_38380"/>
<evidence type="ECO:0000313" key="2">
    <source>
        <dbReference type="EMBL" id="BBO83272.1"/>
    </source>
</evidence>
<dbReference type="GO" id="GO:0006313">
    <property type="term" value="P:DNA transposition"/>
    <property type="evidence" value="ECO:0007669"/>
    <property type="project" value="InterPro"/>
</dbReference>
<dbReference type="PANTHER" id="PTHR33055">
    <property type="entry name" value="TRANSPOSASE FOR INSERTION SEQUENCE ELEMENT IS1111A"/>
    <property type="match status" value="1"/>
</dbReference>
<feature type="domain" description="Transposase IS110-like N-terminal" evidence="1">
    <location>
        <begin position="1"/>
        <end position="68"/>
    </location>
</feature>
<evidence type="ECO:0000313" key="3">
    <source>
        <dbReference type="Proteomes" id="UP000425960"/>
    </source>
</evidence>
<sequence>MESTGIYWISLFEILSEKGFEVRLVNPRSIKHAPGRKSDVVDCQWIQQLHSYGFLTSAFCSDDQIAVLLAYHRQ</sequence>
<proteinExistence type="predicted"/>
<gene>
    <name evidence="2" type="ORF">DSCO28_38380</name>
</gene>
<dbReference type="PANTHER" id="PTHR33055:SF13">
    <property type="entry name" value="TRANSPOSASE"/>
    <property type="match status" value="1"/>
</dbReference>
<name>A0A5K7ZSU8_9BACT</name>
<dbReference type="Pfam" id="PF01548">
    <property type="entry name" value="DEDD_Tnp_IS110"/>
    <property type="match status" value="1"/>
</dbReference>
<protein>
    <recommendedName>
        <fullName evidence="1">Transposase IS110-like N-terminal domain-containing protein</fullName>
    </recommendedName>
</protein>
<dbReference type="AlphaFoldDB" id="A0A5K7ZSU8"/>
<dbReference type="InterPro" id="IPR047650">
    <property type="entry name" value="Transpos_IS110"/>
</dbReference>
<accession>A0A5K7ZSU8</accession>
<organism evidence="2 3">
    <name type="scientific">Desulfosarcina ovata subsp. sediminis</name>
    <dbReference type="NCBI Taxonomy" id="885957"/>
    <lineage>
        <taxon>Bacteria</taxon>
        <taxon>Pseudomonadati</taxon>
        <taxon>Thermodesulfobacteriota</taxon>
        <taxon>Desulfobacteria</taxon>
        <taxon>Desulfobacterales</taxon>
        <taxon>Desulfosarcinaceae</taxon>
        <taxon>Desulfosarcina</taxon>
    </lineage>
</organism>
<evidence type="ECO:0000259" key="1">
    <source>
        <dbReference type="Pfam" id="PF01548"/>
    </source>
</evidence>
<dbReference type="Proteomes" id="UP000425960">
    <property type="component" value="Chromosome"/>
</dbReference>
<dbReference type="GO" id="GO:0004803">
    <property type="term" value="F:transposase activity"/>
    <property type="evidence" value="ECO:0007669"/>
    <property type="project" value="InterPro"/>
</dbReference>
<dbReference type="GO" id="GO:0003677">
    <property type="term" value="F:DNA binding"/>
    <property type="evidence" value="ECO:0007669"/>
    <property type="project" value="InterPro"/>
</dbReference>